<keyword evidence="9" id="KW-1185">Reference proteome</keyword>
<proteinExistence type="inferred from homology"/>
<protein>
    <submittedName>
        <fullName evidence="8">RagB/SusD family nutrient uptake outer membrane protein</fullName>
    </submittedName>
</protein>
<feature type="domain" description="SusD-like N-terminal" evidence="7">
    <location>
        <begin position="21"/>
        <end position="220"/>
    </location>
</feature>
<evidence type="ECO:0000313" key="8">
    <source>
        <dbReference type="EMBL" id="MBN7813091.1"/>
    </source>
</evidence>
<gene>
    <name evidence="8" type="ORF">J0A68_19205</name>
</gene>
<accession>A0ABS3CAA7</accession>
<dbReference type="Gene3D" id="1.25.40.390">
    <property type="match status" value="1"/>
</dbReference>
<dbReference type="InterPro" id="IPR033985">
    <property type="entry name" value="SusD-like_N"/>
</dbReference>
<dbReference type="RefSeq" id="WP_206579868.1">
    <property type="nucleotide sequence ID" value="NZ_JAFKCT010000010.1"/>
</dbReference>
<organism evidence="8 9">
    <name type="scientific">Algoriphagus oliviformis</name>
    <dbReference type="NCBI Taxonomy" id="2811231"/>
    <lineage>
        <taxon>Bacteria</taxon>
        <taxon>Pseudomonadati</taxon>
        <taxon>Bacteroidota</taxon>
        <taxon>Cytophagia</taxon>
        <taxon>Cytophagales</taxon>
        <taxon>Cyclobacteriaceae</taxon>
        <taxon>Algoriphagus</taxon>
    </lineage>
</organism>
<name>A0ABS3CAA7_9BACT</name>
<comment type="similarity">
    <text evidence="2">Belongs to the SusD family.</text>
</comment>
<dbReference type="EMBL" id="JAFKCT010000010">
    <property type="protein sequence ID" value="MBN7813091.1"/>
    <property type="molecule type" value="Genomic_DNA"/>
</dbReference>
<dbReference type="PROSITE" id="PS51257">
    <property type="entry name" value="PROKAR_LIPOPROTEIN"/>
    <property type="match status" value="1"/>
</dbReference>
<keyword evidence="5" id="KW-0998">Cell outer membrane</keyword>
<dbReference type="SUPFAM" id="SSF48452">
    <property type="entry name" value="TPR-like"/>
    <property type="match status" value="1"/>
</dbReference>
<evidence type="ECO:0000259" key="6">
    <source>
        <dbReference type="Pfam" id="PF07980"/>
    </source>
</evidence>
<reference evidence="8 9" key="1">
    <citation type="submission" date="2021-03" db="EMBL/GenBank/DDBJ databases">
        <title>novel species isolated from a fishpond in China.</title>
        <authorList>
            <person name="Lu H."/>
            <person name="Cai Z."/>
        </authorList>
    </citation>
    <scope>NUCLEOTIDE SEQUENCE [LARGE SCALE GENOMIC DNA]</scope>
    <source>
        <strain evidence="8 9">H41</strain>
    </source>
</reference>
<evidence type="ECO:0000256" key="2">
    <source>
        <dbReference type="ARBA" id="ARBA00006275"/>
    </source>
</evidence>
<evidence type="ECO:0000256" key="1">
    <source>
        <dbReference type="ARBA" id="ARBA00004442"/>
    </source>
</evidence>
<feature type="domain" description="RagB/SusD" evidence="6">
    <location>
        <begin position="330"/>
        <end position="446"/>
    </location>
</feature>
<dbReference type="InterPro" id="IPR011990">
    <property type="entry name" value="TPR-like_helical_dom_sf"/>
</dbReference>
<dbReference type="Pfam" id="PF07980">
    <property type="entry name" value="SusD_RagB"/>
    <property type="match status" value="1"/>
</dbReference>
<dbReference type="Proteomes" id="UP000664317">
    <property type="component" value="Unassembled WGS sequence"/>
</dbReference>
<dbReference type="Pfam" id="PF14322">
    <property type="entry name" value="SusD-like_3"/>
    <property type="match status" value="1"/>
</dbReference>
<comment type="subcellular location">
    <subcellularLocation>
        <location evidence="1">Cell outer membrane</location>
    </subcellularLocation>
</comment>
<keyword evidence="3" id="KW-0732">Signal</keyword>
<evidence type="ECO:0000313" key="9">
    <source>
        <dbReference type="Proteomes" id="UP000664317"/>
    </source>
</evidence>
<dbReference type="InterPro" id="IPR012944">
    <property type="entry name" value="SusD_RagB_dom"/>
</dbReference>
<evidence type="ECO:0000256" key="5">
    <source>
        <dbReference type="ARBA" id="ARBA00023237"/>
    </source>
</evidence>
<sequence>MKKLHYIYLASAWVLSGCEGFLDAKPEQSLVVPHTLDDVQALLDNTVVFNVQPSIPYLAADEFEISDAGFTALATPQERGVYLWEDDPYQGQPVADWTRLYQQVFYANVALQTLEGSPDKGSDQYNHLKGSALFYRAYAYHQLLQVFAMPYLQSGDNSKTLGIVLRDRADINAQPKRASLEDSYRQLVSDLEMALALLPDSSVPKTRPSRAAALGLMSRVLMDTFQFRQAAESAEKALGIYVERVDFNTLNLSLPRPFTAFNGEMVFYSSLLTNGFMRSAEASVDSALIASYGPADLRKQAYFIARAGGKFTFSKFLTGTNQFFGGISVGELYLTAAEGFFRSGDEEKARDFLNRLLALRYKTGFFEPVVSTGQVLLDRIVMERRKELVGRGLRWADIRRLNQWEGSKTTLQRSVLGQEYQLLPGSAKYAFPIPDEELARSGILQNPR</sequence>
<evidence type="ECO:0000256" key="4">
    <source>
        <dbReference type="ARBA" id="ARBA00023136"/>
    </source>
</evidence>
<evidence type="ECO:0000259" key="7">
    <source>
        <dbReference type="Pfam" id="PF14322"/>
    </source>
</evidence>
<evidence type="ECO:0000256" key="3">
    <source>
        <dbReference type="ARBA" id="ARBA00022729"/>
    </source>
</evidence>
<keyword evidence="4" id="KW-0472">Membrane</keyword>
<comment type="caution">
    <text evidence="8">The sequence shown here is derived from an EMBL/GenBank/DDBJ whole genome shotgun (WGS) entry which is preliminary data.</text>
</comment>